<reference evidence="2 3" key="1">
    <citation type="journal article" date="2016" name="Sci. Rep.">
        <title>Peltaster fructicola genome reveals evolution from an invasive phytopathogen to an ectophytic parasite.</title>
        <authorList>
            <person name="Xu C."/>
            <person name="Chen H."/>
            <person name="Gleason M.L."/>
            <person name="Xu J.R."/>
            <person name="Liu H."/>
            <person name="Zhang R."/>
            <person name="Sun G."/>
        </authorList>
    </citation>
    <scope>NUCLEOTIDE SEQUENCE [LARGE SCALE GENOMIC DNA]</scope>
    <source>
        <strain evidence="2 3">LNHT1506</strain>
    </source>
</reference>
<proteinExistence type="predicted"/>
<feature type="transmembrane region" description="Helical" evidence="1">
    <location>
        <begin position="64"/>
        <end position="83"/>
    </location>
</feature>
<accession>A0A6H0Y376</accession>
<organism evidence="2 3">
    <name type="scientific">Peltaster fructicola</name>
    <dbReference type="NCBI Taxonomy" id="286661"/>
    <lineage>
        <taxon>Eukaryota</taxon>
        <taxon>Fungi</taxon>
        <taxon>Dikarya</taxon>
        <taxon>Ascomycota</taxon>
        <taxon>Pezizomycotina</taxon>
        <taxon>Dothideomycetes</taxon>
        <taxon>Dothideomycetes incertae sedis</taxon>
        <taxon>Peltaster</taxon>
    </lineage>
</organism>
<sequence length="303" mass="33477">MSYYYSTPAWPSGSACPGCNTQLNLPGSNFSDPYTRAHMAIACLSFVATFALLIWCFIKRGAALGATLTTLVLFALSIIIIAIPERHVKIMWSWFVIYVFQEAFDYLALGATLLAIGHLVRAKTAVIGALLAAIGIASIGVLIRITVYEVNELYLNGSIGAQQANLTDRLYQVQSILDMVFWAVQIVATLYVMVLCVRERAMFAFGACAALIVEMVFFIAEDALYYIEMSDFFVELSRASLRFLQVAPDIEDVMQVAALVLLLLAAQRAVTWRKDVEEGYGQPQYVQSQYATAQHDQGAAQVY</sequence>
<evidence type="ECO:0000313" key="3">
    <source>
        <dbReference type="Proteomes" id="UP000503462"/>
    </source>
</evidence>
<name>A0A6H0Y376_9PEZI</name>
<feature type="transmembrane region" description="Helical" evidence="1">
    <location>
        <begin position="37"/>
        <end position="57"/>
    </location>
</feature>
<keyword evidence="1" id="KW-0812">Transmembrane</keyword>
<dbReference type="Proteomes" id="UP000503462">
    <property type="component" value="Chromosome 4"/>
</dbReference>
<feature type="transmembrane region" description="Helical" evidence="1">
    <location>
        <begin position="124"/>
        <end position="147"/>
    </location>
</feature>
<dbReference type="AlphaFoldDB" id="A0A6H0Y376"/>
<evidence type="ECO:0000313" key="2">
    <source>
        <dbReference type="EMBL" id="QIX01361.1"/>
    </source>
</evidence>
<keyword evidence="3" id="KW-1185">Reference proteome</keyword>
<gene>
    <name evidence="2" type="ORF">AMS68_006878</name>
</gene>
<evidence type="ECO:0000256" key="1">
    <source>
        <dbReference type="SAM" id="Phobius"/>
    </source>
</evidence>
<keyword evidence="1" id="KW-0472">Membrane</keyword>
<protein>
    <submittedName>
        <fullName evidence="2">Uncharacterized protein</fullName>
    </submittedName>
</protein>
<feature type="transmembrane region" description="Helical" evidence="1">
    <location>
        <begin position="204"/>
        <end position="227"/>
    </location>
</feature>
<dbReference type="EMBL" id="CP051142">
    <property type="protein sequence ID" value="QIX01361.1"/>
    <property type="molecule type" value="Genomic_DNA"/>
</dbReference>
<feature type="transmembrane region" description="Helical" evidence="1">
    <location>
        <begin position="95"/>
        <end position="117"/>
    </location>
</feature>
<keyword evidence="1" id="KW-1133">Transmembrane helix</keyword>
<feature type="transmembrane region" description="Helical" evidence="1">
    <location>
        <begin position="179"/>
        <end position="197"/>
    </location>
</feature>